<evidence type="ECO:0000256" key="1">
    <source>
        <dbReference type="ARBA" id="ARBA00004141"/>
    </source>
</evidence>
<dbReference type="GO" id="GO:0004930">
    <property type="term" value="F:G protein-coupled receptor activity"/>
    <property type="evidence" value="ECO:0007669"/>
    <property type="project" value="UniProtKB-KW"/>
</dbReference>
<evidence type="ECO:0000256" key="3">
    <source>
        <dbReference type="ARBA" id="ARBA00022989"/>
    </source>
</evidence>
<feature type="transmembrane region" description="Helical" evidence="8">
    <location>
        <begin position="366"/>
        <end position="385"/>
    </location>
</feature>
<dbReference type="EMBL" id="BDGG01000002">
    <property type="protein sequence ID" value="GAU91399.1"/>
    <property type="molecule type" value="Genomic_DNA"/>
</dbReference>
<dbReference type="PANTHER" id="PTHR24243:SF208">
    <property type="entry name" value="PYROKININ-1 RECEPTOR"/>
    <property type="match status" value="1"/>
</dbReference>
<dbReference type="Proteomes" id="UP000186922">
    <property type="component" value="Unassembled WGS sequence"/>
</dbReference>
<keyword evidence="2 8" id="KW-0812">Transmembrane</keyword>
<protein>
    <recommendedName>
        <fullName evidence="9">G-protein coupled receptors family 1 profile domain-containing protein</fullName>
    </recommendedName>
</protein>
<feature type="transmembrane region" description="Helical" evidence="8">
    <location>
        <begin position="197"/>
        <end position="223"/>
    </location>
</feature>
<dbReference type="STRING" id="947166.A0A1D1UNU6"/>
<keyword evidence="11" id="KW-1185">Reference proteome</keyword>
<evidence type="ECO:0000259" key="9">
    <source>
        <dbReference type="PROSITE" id="PS50262"/>
    </source>
</evidence>
<feature type="transmembrane region" description="Helical" evidence="8">
    <location>
        <begin position="113"/>
        <end position="139"/>
    </location>
</feature>
<feature type="transmembrane region" description="Helical" evidence="8">
    <location>
        <begin position="73"/>
        <end position="93"/>
    </location>
</feature>
<feature type="transmembrane region" description="Helical" evidence="8">
    <location>
        <begin position="323"/>
        <end position="346"/>
    </location>
</feature>
<dbReference type="CDD" id="cd00637">
    <property type="entry name" value="7tm_classA_rhodopsin-like"/>
    <property type="match status" value="1"/>
</dbReference>
<evidence type="ECO:0000256" key="2">
    <source>
        <dbReference type="ARBA" id="ARBA00022692"/>
    </source>
</evidence>
<gene>
    <name evidence="10" type="primary">RvY_03657</name>
    <name evidence="10" type="synonym">RvY_03657.1</name>
    <name evidence="10" type="ORF">RvY_03657-1</name>
</gene>
<evidence type="ECO:0000256" key="6">
    <source>
        <dbReference type="ARBA" id="ARBA00023170"/>
    </source>
</evidence>
<dbReference type="OrthoDB" id="5950040at2759"/>
<feature type="transmembrane region" description="Helical" evidence="8">
    <location>
        <begin position="41"/>
        <end position="61"/>
    </location>
</feature>
<evidence type="ECO:0000256" key="4">
    <source>
        <dbReference type="ARBA" id="ARBA00023040"/>
    </source>
</evidence>
<sequence length="399" mass="43981">MNSTDRRDKLSAQANVTMQNRANSSIHYELVQGFWTFSPSFTVFTVVAGTLANFAVLRLFLKRPTLRTPLGMYLINLLIVNIVMSCVLEPLNVVHHYFSAWTLGYHACVLRQYLGWTILDAIIFSHFLIAVNRLWAVVFPISYRMQYTVKVAIAICATSWMVINVCFIPTVITITYVTNPDDQGRQGCSLNTDPIGVWGPILQIVFYDLPIALVFLLYPVICYKSFFGTRKHRQIRTGNESSLLAKGRLVTSQPTNTAGQPTVSNVAVLGQTAGSTEPESHLGTNQATKPLSESTAVGLSVVAPSNKAETVAVKSLRCCRPRYGSASGFATLTLMTLSVLVCLAPNEAYFTLLLVVDTDPPGLFEIVKVLQSLTIIFDPILIVLANPELRKLVRKPFGG</sequence>
<organism evidence="10 11">
    <name type="scientific">Ramazzottius varieornatus</name>
    <name type="common">Water bear</name>
    <name type="synonym">Tardigrade</name>
    <dbReference type="NCBI Taxonomy" id="947166"/>
    <lineage>
        <taxon>Eukaryota</taxon>
        <taxon>Metazoa</taxon>
        <taxon>Ecdysozoa</taxon>
        <taxon>Tardigrada</taxon>
        <taxon>Eutardigrada</taxon>
        <taxon>Parachela</taxon>
        <taxon>Hypsibioidea</taxon>
        <taxon>Ramazzottiidae</taxon>
        <taxon>Ramazzottius</taxon>
    </lineage>
</organism>
<feature type="transmembrane region" description="Helical" evidence="8">
    <location>
        <begin position="151"/>
        <end position="177"/>
    </location>
</feature>
<dbReference type="PRINTS" id="PR00237">
    <property type="entry name" value="GPCRRHODOPSN"/>
</dbReference>
<proteinExistence type="predicted"/>
<keyword evidence="3 8" id="KW-1133">Transmembrane helix</keyword>
<keyword evidence="6" id="KW-0675">Receptor</keyword>
<keyword evidence="5 8" id="KW-0472">Membrane</keyword>
<evidence type="ECO:0000256" key="5">
    <source>
        <dbReference type="ARBA" id="ARBA00023136"/>
    </source>
</evidence>
<dbReference type="PANTHER" id="PTHR24243">
    <property type="entry name" value="G-PROTEIN COUPLED RECEPTOR"/>
    <property type="match status" value="1"/>
</dbReference>
<dbReference type="GO" id="GO:0016020">
    <property type="term" value="C:membrane"/>
    <property type="evidence" value="ECO:0007669"/>
    <property type="project" value="UniProtKB-SubCell"/>
</dbReference>
<dbReference type="PROSITE" id="PS50262">
    <property type="entry name" value="G_PROTEIN_RECEP_F1_2"/>
    <property type="match status" value="1"/>
</dbReference>
<comment type="caution">
    <text evidence="10">The sequence shown here is derived from an EMBL/GenBank/DDBJ whole genome shotgun (WGS) entry which is preliminary data.</text>
</comment>
<evidence type="ECO:0000256" key="8">
    <source>
        <dbReference type="SAM" id="Phobius"/>
    </source>
</evidence>
<accession>A0A1D1UNU6</accession>
<dbReference type="AlphaFoldDB" id="A0A1D1UNU6"/>
<comment type="subcellular location">
    <subcellularLocation>
        <location evidence="1">Membrane</location>
        <topology evidence="1">Multi-pass membrane protein</topology>
    </subcellularLocation>
</comment>
<evidence type="ECO:0000313" key="11">
    <source>
        <dbReference type="Proteomes" id="UP000186922"/>
    </source>
</evidence>
<reference evidence="10 11" key="1">
    <citation type="journal article" date="2016" name="Nat. Commun.">
        <title>Extremotolerant tardigrade genome and improved radiotolerance of human cultured cells by tardigrade-unique protein.</title>
        <authorList>
            <person name="Hashimoto T."/>
            <person name="Horikawa D.D."/>
            <person name="Saito Y."/>
            <person name="Kuwahara H."/>
            <person name="Kozuka-Hata H."/>
            <person name="Shin-I T."/>
            <person name="Minakuchi Y."/>
            <person name="Ohishi K."/>
            <person name="Motoyama A."/>
            <person name="Aizu T."/>
            <person name="Enomoto A."/>
            <person name="Kondo K."/>
            <person name="Tanaka S."/>
            <person name="Hara Y."/>
            <person name="Koshikawa S."/>
            <person name="Sagara H."/>
            <person name="Miura T."/>
            <person name="Yokobori S."/>
            <person name="Miyagawa K."/>
            <person name="Suzuki Y."/>
            <person name="Kubo T."/>
            <person name="Oyama M."/>
            <person name="Kohara Y."/>
            <person name="Fujiyama A."/>
            <person name="Arakawa K."/>
            <person name="Katayama T."/>
            <person name="Toyoda A."/>
            <person name="Kunieda T."/>
        </authorList>
    </citation>
    <scope>NUCLEOTIDE SEQUENCE [LARGE SCALE GENOMIC DNA]</scope>
    <source>
        <strain evidence="10 11">YOKOZUNA-1</strain>
    </source>
</reference>
<evidence type="ECO:0000313" key="10">
    <source>
        <dbReference type="EMBL" id="GAU91399.1"/>
    </source>
</evidence>
<dbReference type="Pfam" id="PF00001">
    <property type="entry name" value="7tm_1"/>
    <property type="match status" value="1"/>
</dbReference>
<feature type="domain" description="G-protein coupled receptors family 1 profile" evidence="9">
    <location>
        <begin position="52"/>
        <end position="382"/>
    </location>
</feature>
<dbReference type="Gene3D" id="1.20.1070.10">
    <property type="entry name" value="Rhodopsin 7-helix transmembrane proteins"/>
    <property type="match status" value="1"/>
</dbReference>
<evidence type="ECO:0000256" key="7">
    <source>
        <dbReference type="ARBA" id="ARBA00023224"/>
    </source>
</evidence>
<dbReference type="SUPFAM" id="SSF81321">
    <property type="entry name" value="Family A G protein-coupled receptor-like"/>
    <property type="match status" value="1"/>
</dbReference>
<keyword evidence="4" id="KW-0297">G-protein coupled receptor</keyword>
<dbReference type="InterPro" id="IPR000276">
    <property type="entry name" value="GPCR_Rhodpsn"/>
</dbReference>
<keyword evidence="7" id="KW-0807">Transducer</keyword>
<dbReference type="InterPro" id="IPR017452">
    <property type="entry name" value="GPCR_Rhodpsn_7TM"/>
</dbReference>
<name>A0A1D1UNU6_RAMVA</name>